<accession>A0AA40ZW32</accession>
<organism evidence="2 4">
    <name type="scientific">Sphingomonas yabuuchiae</name>
    <dbReference type="NCBI Taxonomy" id="172044"/>
    <lineage>
        <taxon>Bacteria</taxon>
        <taxon>Pseudomonadati</taxon>
        <taxon>Pseudomonadota</taxon>
        <taxon>Alphaproteobacteria</taxon>
        <taxon>Sphingomonadales</taxon>
        <taxon>Sphingomonadaceae</taxon>
        <taxon>Sphingomonas</taxon>
    </lineage>
</organism>
<dbReference type="Proteomes" id="UP000704529">
    <property type="component" value="Unassembled WGS sequence"/>
</dbReference>
<gene>
    <name evidence="1" type="ORF">GGQ89_003947</name>
    <name evidence="2" type="ORF">JYA60_00270</name>
</gene>
<sequence>MQNENVLASMGCELTEADLIAVVGGAQEAQQLESSAASAGWVCSLSGECNTGGTPCNPLSWGH</sequence>
<dbReference type="RefSeq" id="WP_184107133.1">
    <property type="nucleotide sequence ID" value="NZ_JACHNX010000043.1"/>
</dbReference>
<evidence type="ECO:0000313" key="4">
    <source>
        <dbReference type="Proteomes" id="UP000704529"/>
    </source>
</evidence>
<dbReference type="AlphaFoldDB" id="A0AA40ZW32"/>
<dbReference type="Proteomes" id="UP000584663">
    <property type="component" value="Unassembled WGS sequence"/>
</dbReference>
<evidence type="ECO:0000313" key="2">
    <source>
        <dbReference type="EMBL" id="MBN3556684.1"/>
    </source>
</evidence>
<keyword evidence="3" id="KW-1185">Reference proteome</keyword>
<dbReference type="EMBL" id="JAFHKU010000041">
    <property type="protein sequence ID" value="MBN3556684.1"/>
    <property type="molecule type" value="Genomic_DNA"/>
</dbReference>
<reference evidence="2" key="2">
    <citation type="submission" date="2021-01" db="EMBL/GenBank/DDBJ databases">
        <title>Genome Sequencing of Type Strains.</title>
        <authorList>
            <person name="Lemaire J.F."/>
            <person name="Inderbitzin P."/>
            <person name="Collins S.B."/>
            <person name="Wespe N."/>
            <person name="Knight-Connoni V."/>
        </authorList>
    </citation>
    <scope>NUCLEOTIDE SEQUENCE</scope>
    <source>
        <strain evidence="2">DSM 14562</strain>
    </source>
</reference>
<dbReference type="EMBL" id="JACHNX010000043">
    <property type="protein sequence ID" value="MBB4611696.1"/>
    <property type="molecule type" value="Genomic_DNA"/>
</dbReference>
<evidence type="ECO:0000313" key="1">
    <source>
        <dbReference type="EMBL" id="MBB4611696.1"/>
    </source>
</evidence>
<proteinExistence type="predicted"/>
<evidence type="ECO:0000313" key="3">
    <source>
        <dbReference type="Proteomes" id="UP000584663"/>
    </source>
</evidence>
<name>A0AA40ZW32_9SPHN</name>
<protein>
    <submittedName>
        <fullName evidence="2">Uncharacterized protein</fullName>
    </submittedName>
</protein>
<reference evidence="1 3" key="1">
    <citation type="submission" date="2020-08" db="EMBL/GenBank/DDBJ databases">
        <title>Genomic Encyclopedia of Type Strains, Phase IV (KMG-IV): sequencing the most valuable type-strain genomes for metagenomic binning, comparative biology and taxonomic classification.</title>
        <authorList>
            <person name="Goeker M."/>
        </authorList>
    </citation>
    <scope>NUCLEOTIDE SEQUENCE [LARGE SCALE GENOMIC DNA]</scope>
    <source>
        <strain evidence="1 3">DSM 14562</strain>
    </source>
</reference>
<comment type="caution">
    <text evidence="2">The sequence shown here is derived from an EMBL/GenBank/DDBJ whole genome shotgun (WGS) entry which is preliminary data.</text>
</comment>